<dbReference type="PANTHER" id="PTHR31578">
    <property type="entry name" value="PROTEIN CBG21223-RELATED"/>
    <property type="match status" value="1"/>
</dbReference>
<dbReference type="Pfam" id="PF12150">
    <property type="entry name" value="MFP2b"/>
    <property type="match status" value="2"/>
</dbReference>
<protein>
    <submittedName>
        <fullName evidence="3">Uncharacterized protein</fullName>
    </submittedName>
</protein>
<name>A0A915EHZ6_9BILA</name>
<reference evidence="3" key="1">
    <citation type="submission" date="2022-11" db="UniProtKB">
        <authorList>
            <consortium name="WormBaseParasite"/>
        </authorList>
    </citation>
    <scope>IDENTIFICATION</scope>
</reference>
<dbReference type="PANTHER" id="PTHR31578:SF3">
    <property type="entry name" value="NEMATODE SPECIFIC PEPTIDE FAMILY"/>
    <property type="match status" value="1"/>
</dbReference>
<evidence type="ECO:0000313" key="3">
    <source>
        <dbReference type="WBParaSite" id="jg621"/>
    </source>
</evidence>
<dbReference type="InterPro" id="IPR021010">
    <property type="entry name" value="Cytosolic_motility_protein"/>
</dbReference>
<proteinExistence type="predicted"/>
<dbReference type="WBParaSite" id="jg621">
    <property type="protein sequence ID" value="jg621"/>
    <property type="gene ID" value="jg621"/>
</dbReference>
<evidence type="ECO:0000256" key="1">
    <source>
        <dbReference type="SAM" id="Phobius"/>
    </source>
</evidence>
<organism evidence="2 3">
    <name type="scientific">Ditylenchus dipsaci</name>
    <dbReference type="NCBI Taxonomy" id="166011"/>
    <lineage>
        <taxon>Eukaryota</taxon>
        <taxon>Metazoa</taxon>
        <taxon>Ecdysozoa</taxon>
        <taxon>Nematoda</taxon>
        <taxon>Chromadorea</taxon>
        <taxon>Rhabditida</taxon>
        <taxon>Tylenchina</taxon>
        <taxon>Tylenchomorpha</taxon>
        <taxon>Sphaerularioidea</taxon>
        <taxon>Anguinidae</taxon>
        <taxon>Anguininae</taxon>
        <taxon>Ditylenchus</taxon>
    </lineage>
</organism>
<feature type="transmembrane region" description="Helical" evidence="1">
    <location>
        <begin position="64"/>
        <end position="85"/>
    </location>
</feature>
<keyword evidence="1" id="KW-0812">Transmembrane</keyword>
<dbReference type="SUPFAM" id="SSF141739">
    <property type="entry name" value="MFPT repeat-like"/>
    <property type="match status" value="1"/>
</dbReference>
<evidence type="ECO:0000313" key="2">
    <source>
        <dbReference type="Proteomes" id="UP000887574"/>
    </source>
</evidence>
<accession>A0A915EHZ6</accession>
<dbReference type="Proteomes" id="UP000887574">
    <property type="component" value="Unplaced"/>
</dbReference>
<sequence>MGQKCRKWDRNVKNYPGKKCPGKNCPGKKCRERIITCSDGFSRSAVLLAVHECVKDLRTGKFPIVNSSFCVFVLLWVCCSLAASLSSNRLIICAKKNAKSTCSRRYVGLPADWFAISGNASQSDRPANMYVALWYKHGKPIHGRAWNNGGVVECSFPYKAAELTGAKDLGGKNPGASIQGKSQIAWLLVQLDQCGDSLSIMWNSRTEGPLLGYLDNKTEIAGFSHDKVAEQISGLNLNDMLIIVRELKGGPPGCDCADCPKTPVGPSS</sequence>
<keyword evidence="2" id="KW-1185">Reference proteome</keyword>
<keyword evidence="1" id="KW-0472">Membrane</keyword>
<dbReference type="AlphaFoldDB" id="A0A915EHZ6"/>
<keyword evidence="1" id="KW-1133">Transmembrane helix</keyword>